<name>A0A427XVE6_9TREE</name>
<evidence type="ECO:0000313" key="1">
    <source>
        <dbReference type="EMBL" id="RSH82803.1"/>
    </source>
</evidence>
<gene>
    <name evidence="1" type="ORF">EHS25_005793</name>
</gene>
<reference evidence="1 2" key="1">
    <citation type="submission" date="2018-11" db="EMBL/GenBank/DDBJ databases">
        <title>Genome sequence of Saitozyma podzolica DSM 27192.</title>
        <authorList>
            <person name="Aliyu H."/>
            <person name="Gorte O."/>
            <person name="Ochsenreither K."/>
        </authorList>
    </citation>
    <scope>NUCLEOTIDE SEQUENCE [LARGE SCALE GENOMIC DNA]</scope>
    <source>
        <strain evidence="1 2">DSM 27192</strain>
    </source>
</reference>
<dbReference type="Proteomes" id="UP000279259">
    <property type="component" value="Unassembled WGS sequence"/>
</dbReference>
<evidence type="ECO:0000313" key="2">
    <source>
        <dbReference type="Proteomes" id="UP000279259"/>
    </source>
</evidence>
<proteinExistence type="predicted"/>
<dbReference type="EMBL" id="RSCD01000026">
    <property type="protein sequence ID" value="RSH82803.1"/>
    <property type="molecule type" value="Genomic_DNA"/>
</dbReference>
<protein>
    <submittedName>
        <fullName evidence="1">Uncharacterized protein</fullName>
    </submittedName>
</protein>
<organism evidence="1 2">
    <name type="scientific">Saitozyma podzolica</name>
    <dbReference type="NCBI Taxonomy" id="1890683"/>
    <lineage>
        <taxon>Eukaryota</taxon>
        <taxon>Fungi</taxon>
        <taxon>Dikarya</taxon>
        <taxon>Basidiomycota</taxon>
        <taxon>Agaricomycotina</taxon>
        <taxon>Tremellomycetes</taxon>
        <taxon>Tremellales</taxon>
        <taxon>Trimorphomycetaceae</taxon>
        <taxon>Saitozyma</taxon>
    </lineage>
</organism>
<sequence>MSGISSGVVTSAISASGASGVAASSGSVLTSLGNTFVASATGSGVSGVSGVSASGTYSYSGSAVSAAASGTATGVVSASSGVLTGTGQATGTATSAAGSGAVSASVVSTTTTNPFPYPSVACTGNQTAQVAYNITFPAYTGFYNGDNAWATGPVYFANNQICGQTSEVWVAQWANQRDWTKANPTSFMRSPWLEGGAGTDLAAQGISVSCVEGGTNGDIYFEVPSNVGFVDMTTGNLTMGPIERNYYTTTAVDDYDYFFSIMTYPDGSNPTTAEPAQIVNCAMWGFVSKNDTHPTVNILGQEPWYELNLTLTSDPIDIECITAPVMSTCNSTWNATQIMVEAQNQTKVTVDVPWQNSASYVFGNGSTSLSRTCTNSSSIITLEIFDGPANSWQNTTAVKTVTCNLTGYPLDAPDEVPVIYFQNTMPYWDLVQSHGNIWLNCQ</sequence>
<dbReference type="OrthoDB" id="10354652at2759"/>
<dbReference type="AlphaFoldDB" id="A0A427XVE6"/>
<comment type="caution">
    <text evidence="1">The sequence shown here is derived from an EMBL/GenBank/DDBJ whole genome shotgun (WGS) entry which is preliminary data.</text>
</comment>
<keyword evidence="2" id="KW-1185">Reference proteome</keyword>
<accession>A0A427XVE6</accession>